<keyword evidence="3" id="KW-1185">Reference proteome</keyword>
<feature type="region of interest" description="Disordered" evidence="1">
    <location>
        <begin position="64"/>
        <end position="85"/>
    </location>
</feature>
<feature type="compositionally biased region" description="Low complexity" evidence="1">
    <location>
        <begin position="1"/>
        <end position="17"/>
    </location>
</feature>
<proteinExistence type="predicted"/>
<accession>A0A8J4BUS1</accession>
<protein>
    <submittedName>
        <fullName evidence="2">Uncharacterized protein</fullName>
    </submittedName>
</protein>
<dbReference type="EMBL" id="BNCO01000120">
    <property type="protein sequence ID" value="GIL68557.1"/>
    <property type="molecule type" value="Genomic_DNA"/>
</dbReference>
<reference evidence="2" key="1">
    <citation type="journal article" date="2021" name="Proc. Natl. Acad. Sci. U.S.A.">
        <title>Three genomes in the algal genus Volvox reveal the fate of a haploid sex-determining region after a transition to homothallism.</title>
        <authorList>
            <person name="Yamamoto K."/>
            <person name="Hamaji T."/>
            <person name="Kawai-Toyooka H."/>
            <person name="Matsuzaki R."/>
            <person name="Takahashi F."/>
            <person name="Nishimura Y."/>
            <person name="Kawachi M."/>
            <person name="Noguchi H."/>
            <person name="Minakuchi Y."/>
            <person name="Umen J.G."/>
            <person name="Toyoda A."/>
            <person name="Nozaki H."/>
        </authorList>
    </citation>
    <scope>NUCLEOTIDE SEQUENCE</scope>
    <source>
        <strain evidence="2">NIES-3780</strain>
    </source>
</reference>
<comment type="caution">
    <text evidence="2">The sequence shown here is derived from an EMBL/GenBank/DDBJ whole genome shotgun (WGS) entry which is preliminary data.</text>
</comment>
<name>A0A8J4BUS1_9CHLO</name>
<dbReference type="Proteomes" id="UP000747399">
    <property type="component" value="Unassembled WGS sequence"/>
</dbReference>
<sequence length="112" mass="11237">HTHTHTVPPHTHVPTPHGAGCGYRRVGDPRLPPAASTPAGRTLIAVSNLRGSVRCTLVSKCSRVSGRSSSTGSGSSPSTSSSCVVEGGSMMMRLPGCVSGCASSASARPSVP</sequence>
<feature type="non-terminal residue" evidence="2">
    <location>
        <position position="1"/>
    </location>
</feature>
<evidence type="ECO:0000256" key="1">
    <source>
        <dbReference type="SAM" id="MobiDB-lite"/>
    </source>
</evidence>
<gene>
    <name evidence="2" type="ORF">Vafri_21808</name>
</gene>
<feature type="region of interest" description="Disordered" evidence="1">
    <location>
        <begin position="1"/>
        <end position="38"/>
    </location>
</feature>
<evidence type="ECO:0000313" key="3">
    <source>
        <dbReference type="Proteomes" id="UP000747399"/>
    </source>
</evidence>
<organism evidence="2 3">
    <name type="scientific">Volvox africanus</name>
    <dbReference type="NCBI Taxonomy" id="51714"/>
    <lineage>
        <taxon>Eukaryota</taxon>
        <taxon>Viridiplantae</taxon>
        <taxon>Chlorophyta</taxon>
        <taxon>core chlorophytes</taxon>
        <taxon>Chlorophyceae</taxon>
        <taxon>CS clade</taxon>
        <taxon>Chlamydomonadales</taxon>
        <taxon>Volvocaceae</taxon>
        <taxon>Volvox</taxon>
    </lineage>
</organism>
<evidence type="ECO:0000313" key="2">
    <source>
        <dbReference type="EMBL" id="GIL68557.1"/>
    </source>
</evidence>
<dbReference type="AlphaFoldDB" id="A0A8J4BUS1"/>